<evidence type="ECO:0000313" key="2">
    <source>
        <dbReference type="Proteomes" id="UP000198771"/>
    </source>
</evidence>
<dbReference type="AlphaFoldDB" id="A0A1G6A0G8"/>
<accession>A0A1G6A0G8</accession>
<dbReference type="InterPro" id="IPR029044">
    <property type="entry name" value="Nucleotide-diphossugar_trans"/>
</dbReference>
<dbReference type="Gene3D" id="3.90.550.10">
    <property type="entry name" value="Spore Coat Polysaccharide Biosynthesis Protein SpsA, Chain A"/>
    <property type="match status" value="1"/>
</dbReference>
<name>A0A1G6A0G8_9BACT</name>
<proteinExistence type="predicted"/>
<sequence length="256" mass="28933">MPATIECSGENHDARPAVIILHYGRPAATRRLHRQLLAGDPGWKERIMVLDNHAPEPYPDAWQRLDENRFWGGALDYALHVCGERGWSRLWFFNNDAFFISSPPHLEKAWQRLRKIERTIGPAGIYSPSFEHHPYHPQMVASPNHAYRRASCVDGVAPLINLKCWQALGGLDLGDNSRGYGLDLCFSLRASRAGWPVIVDHHVRMRHIYHSTAGSIPGFLAVAAAQEKAYLEARLGLGYGDILRQAQTDFHDEVRL</sequence>
<organism evidence="1 2">
    <name type="scientific">Desulfonatronum thiosulfatophilum</name>
    <dbReference type="NCBI Taxonomy" id="617002"/>
    <lineage>
        <taxon>Bacteria</taxon>
        <taxon>Pseudomonadati</taxon>
        <taxon>Thermodesulfobacteriota</taxon>
        <taxon>Desulfovibrionia</taxon>
        <taxon>Desulfovibrionales</taxon>
        <taxon>Desulfonatronaceae</taxon>
        <taxon>Desulfonatronum</taxon>
    </lineage>
</organism>
<dbReference type="STRING" id="617002.SAMN05660653_00009"/>
<dbReference type="OrthoDB" id="5470224at2"/>
<dbReference type="RefSeq" id="WP_092115966.1">
    <property type="nucleotide sequence ID" value="NZ_FMXO01000001.1"/>
</dbReference>
<dbReference type="SUPFAM" id="SSF53448">
    <property type="entry name" value="Nucleotide-diphospho-sugar transferases"/>
    <property type="match status" value="1"/>
</dbReference>
<keyword evidence="2" id="KW-1185">Reference proteome</keyword>
<protein>
    <recommendedName>
        <fullName evidence="3">Glycosyltransferase, GT2 family</fullName>
    </recommendedName>
</protein>
<gene>
    <name evidence="1" type="ORF">SAMN05660653_00009</name>
</gene>
<evidence type="ECO:0008006" key="3">
    <source>
        <dbReference type="Google" id="ProtNLM"/>
    </source>
</evidence>
<dbReference type="EMBL" id="FMXO01000001">
    <property type="protein sequence ID" value="SDB01736.1"/>
    <property type="molecule type" value="Genomic_DNA"/>
</dbReference>
<reference evidence="1 2" key="1">
    <citation type="submission" date="2016-10" db="EMBL/GenBank/DDBJ databases">
        <authorList>
            <person name="de Groot N.N."/>
        </authorList>
    </citation>
    <scope>NUCLEOTIDE SEQUENCE [LARGE SCALE GENOMIC DNA]</scope>
    <source>
        <strain evidence="1 2">ASO4-2</strain>
    </source>
</reference>
<dbReference type="Proteomes" id="UP000198771">
    <property type="component" value="Unassembled WGS sequence"/>
</dbReference>
<evidence type="ECO:0000313" key="1">
    <source>
        <dbReference type="EMBL" id="SDB01736.1"/>
    </source>
</evidence>